<dbReference type="InterPro" id="IPR000719">
    <property type="entry name" value="Prot_kinase_dom"/>
</dbReference>
<dbReference type="GO" id="GO:0051726">
    <property type="term" value="P:regulation of cell cycle"/>
    <property type="evidence" value="ECO:0007669"/>
    <property type="project" value="TreeGrafter"/>
</dbReference>
<evidence type="ECO:0000256" key="1">
    <source>
        <dbReference type="ARBA" id="ARBA00022527"/>
    </source>
</evidence>
<dbReference type="PANTHER" id="PTHR24054">
    <property type="entry name" value="CASEIN KINASE II SUBUNIT ALPHA"/>
    <property type="match status" value="1"/>
</dbReference>
<keyword evidence="10" id="KW-0539">Nucleus</keyword>
<dbReference type="SUPFAM" id="SSF56112">
    <property type="entry name" value="Protein kinase-like (PK-like)"/>
    <property type="match status" value="1"/>
</dbReference>
<evidence type="ECO:0000256" key="8">
    <source>
        <dbReference type="PROSITE-ProRule" id="PRU10141"/>
    </source>
</evidence>
<dbReference type="GO" id="GO:0005634">
    <property type="term" value="C:nucleus"/>
    <property type="evidence" value="ECO:0007669"/>
    <property type="project" value="UniProtKB-SubCell"/>
</dbReference>
<evidence type="ECO:0000313" key="12">
    <source>
        <dbReference type="EMBL" id="GEM10373.1"/>
    </source>
</evidence>
<comment type="subcellular location">
    <subcellularLocation>
        <location evidence="10">Nucleus</location>
    </subcellularLocation>
</comment>
<dbReference type="InterPro" id="IPR045216">
    <property type="entry name" value="CK2_alpha"/>
</dbReference>
<dbReference type="EMBL" id="BJWK01000011">
    <property type="protein sequence ID" value="GEM10373.1"/>
    <property type="molecule type" value="Genomic_DNA"/>
</dbReference>
<evidence type="ECO:0000256" key="6">
    <source>
        <dbReference type="ARBA" id="ARBA00047899"/>
    </source>
</evidence>
<dbReference type="InterPro" id="IPR011009">
    <property type="entry name" value="Kinase-like_dom_sf"/>
</dbReference>
<evidence type="ECO:0000259" key="11">
    <source>
        <dbReference type="PROSITE" id="PS50011"/>
    </source>
</evidence>
<organism evidence="12 13">
    <name type="scientific">Rhodotorula toruloides</name>
    <name type="common">Yeast</name>
    <name type="synonym">Rhodosporidium toruloides</name>
    <dbReference type="NCBI Taxonomy" id="5286"/>
    <lineage>
        <taxon>Eukaryota</taxon>
        <taxon>Fungi</taxon>
        <taxon>Dikarya</taxon>
        <taxon>Basidiomycota</taxon>
        <taxon>Pucciniomycotina</taxon>
        <taxon>Microbotryomycetes</taxon>
        <taxon>Sporidiobolales</taxon>
        <taxon>Sporidiobolaceae</taxon>
        <taxon>Rhodotorula</taxon>
    </lineage>
</organism>
<comment type="catalytic activity">
    <reaction evidence="7 10">
        <text>L-seryl-[protein] + ATP = O-phospho-L-seryl-[protein] + ADP + H(+)</text>
        <dbReference type="Rhea" id="RHEA:17989"/>
        <dbReference type="Rhea" id="RHEA-COMP:9863"/>
        <dbReference type="Rhea" id="RHEA-COMP:11604"/>
        <dbReference type="ChEBI" id="CHEBI:15378"/>
        <dbReference type="ChEBI" id="CHEBI:29999"/>
        <dbReference type="ChEBI" id="CHEBI:30616"/>
        <dbReference type="ChEBI" id="CHEBI:83421"/>
        <dbReference type="ChEBI" id="CHEBI:456216"/>
        <dbReference type="EC" id="2.7.11.1"/>
    </reaction>
</comment>
<dbReference type="CDD" id="cd14132">
    <property type="entry name" value="STKc_CK2_alpha"/>
    <property type="match status" value="1"/>
</dbReference>
<dbReference type="PROSITE" id="PS00107">
    <property type="entry name" value="PROTEIN_KINASE_ATP"/>
    <property type="match status" value="1"/>
</dbReference>
<dbReference type="Pfam" id="PF00069">
    <property type="entry name" value="Pkinase"/>
    <property type="match status" value="1"/>
</dbReference>
<dbReference type="SMART" id="SM00220">
    <property type="entry name" value="S_TKc"/>
    <property type="match status" value="1"/>
</dbReference>
<keyword evidence="3 8" id="KW-0547">Nucleotide-binding</keyword>
<dbReference type="Gene3D" id="1.10.510.10">
    <property type="entry name" value="Transferase(Phosphotransferase) domain 1"/>
    <property type="match status" value="1"/>
</dbReference>
<feature type="binding site" evidence="8">
    <location>
        <position position="72"/>
    </location>
    <ligand>
        <name>ATP</name>
        <dbReference type="ChEBI" id="CHEBI:30616"/>
    </ligand>
</feature>
<dbReference type="Gene3D" id="3.30.200.20">
    <property type="entry name" value="Phosphorylase Kinase, domain 1"/>
    <property type="match status" value="1"/>
</dbReference>
<dbReference type="GO" id="GO:0006974">
    <property type="term" value="P:DNA damage response"/>
    <property type="evidence" value="ECO:0007669"/>
    <property type="project" value="TreeGrafter"/>
</dbReference>
<dbReference type="InterPro" id="IPR017441">
    <property type="entry name" value="Protein_kinase_ATP_BS"/>
</dbReference>
<dbReference type="GO" id="GO:0005524">
    <property type="term" value="F:ATP binding"/>
    <property type="evidence" value="ECO:0007669"/>
    <property type="project" value="UniProtKB-UniRule"/>
</dbReference>
<evidence type="ECO:0000256" key="7">
    <source>
        <dbReference type="ARBA" id="ARBA00048679"/>
    </source>
</evidence>
<dbReference type="Proteomes" id="UP000321518">
    <property type="component" value="Unassembled WGS sequence"/>
</dbReference>
<feature type="domain" description="Protein kinase" evidence="11">
    <location>
        <begin position="43"/>
        <end position="328"/>
    </location>
</feature>
<dbReference type="GO" id="GO:0106310">
    <property type="term" value="F:protein serine kinase activity"/>
    <property type="evidence" value="ECO:0007669"/>
    <property type="project" value="UniProtKB-UniRule"/>
</dbReference>
<keyword evidence="1 9" id="KW-0723">Serine/threonine-protein kinase</keyword>
<dbReference type="FunFam" id="3.30.200.20:FF:000088">
    <property type="entry name" value="Casein kinase II subunit alpha"/>
    <property type="match status" value="1"/>
</dbReference>
<evidence type="ECO:0000256" key="4">
    <source>
        <dbReference type="ARBA" id="ARBA00022777"/>
    </source>
</evidence>
<dbReference type="FunFam" id="1.10.510.10:FF:000059">
    <property type="entry name" value="Casein kinase II subunit alpha"/>
    <property type="match status" value="1"/>
</dbReference>
<dbReference type="GO" id="GO:0006356">
    <property type="term" value="P:regulation of transcription by RNA polymerase I"/>
    <property type="evidence" value="ECO:0007669"/>
    <property type="project" value="TreeGrafter"/>
</dbReference>
<dbReference type="GO" id="GO:0006359">
    <property type="term" value="P:regulation of transcription by RNA polymerase III"/>
    <property type="evidence" value="ECO:0007669"/>
    <property type="project" value="TreeGrafter"/>
</dbReference>
<dbReference type="PROSITE" id="PS00108">
    <property type="entry name" value="PROTEIN_KINASE_ST"/>
    <property type="match status" value="1"/>
</dbReference>
<dbReference type="PROSITE" id="PS50011">
    <property type="entry name" value="PROTEIN_KINASE_DOM"/>
    <property type="match status" value="1"/>
</dbReference>
<keyword evidence="4 10" id="KW-0418">Kinase</keyword>
<sequence>MNGPVDPNPSSVARVYANACETLGPSWWDYDSLQLRFGYQDQYEITRRLGRGKYSEVFEGVDVVHHKLIVIKVLKPIKKKKVKRELKVLSNLRGGPNIIELLDVVRDPQSKTPSIITEHVDSLDSRQLYPKFTDGDVRYYMYELLKALNFCHSKGIIHRDVKPLNILIDHSQRKLRLIDWGLAEFYHPGVELNVRVASRYYKAPELLVEYTHYDYSLDLWSVGCTFGTMIFRRDPLFHGSSNDDQLVKIAKVLGTNDLWAYLDKYRIDIDAELESMVGEHARKPWSKLVTNENRKYLSNAAVDLIDRLLQYDHAARPTAAEAMQHPYFEQVREADLKRAEEEERARRGEAAAPTLAVFMAPNEHDGTFEVHELS</sequence>
<dbReference type="PANTHER" id="PTHR24054:SF0">
    <property type="entry name" value="CASEIN KINASE II SUBUNIT ALPHA"/>
    <property type="match status" value="1"/>
</dbReference>
<comment type="similarity">
    <text evidence="10">Belongs to the protein kinase superfamily. Ser/Thr protein kinase family. CK2 subfamily.</text>
</comment>
<name>A0A511KJ13_RHOTO</name>
<comment type="subunit">
    <text evidence="10">Heterotetramer.</text>
</comment>
<comment type="caution">
    <text evidence="12">The sequence shown here is derived from an EMBL/GenBank/DDBJ whole genome shotgun (WGS) entry which is preliminary data.</text>
</comment>
<dbReference type="OrthoDB" id="10254671at2759"/>
<dbReference type="GO" id="GO:0005956">
    <property type="term" value="C:protein kinase CK2 complex"/>
    <property type="evidence" value="ECO:0007669"/>
    <property type="project" value="TreeGrafter"/>
</dbReference>
<comment type="catalytic activity">
    <reaction evidence="6 10">
        <text>L-threonyl-[protein] + ATP = O-phospho-L-threonyl-[protein] + ADP + H(+)</text>
        <dbReference type="Rhea" id="RHEA:46608"/>
        <dbReference type="Rhea" id="RHEA-COMP:11060"/>
        <dbReference type="Rhea" id="RHEA-COMP:11605"/>
        <dbReference type="ChEBI" id="CHEBI:15378"/>
        <dbReference type="ChEBI" id="CHEBI:30013"/>
        <dbReference type="ChEBI" id="CHEBI:30616"/>
        <dbReference type="ChEBI" id="CHEBI:61977"/>
        <dbReference type="ChEBI" id="CHEBI:456216"/>
        <dbReference type="EC" id="2.7.11.1"/>
    </reaction>
</comment>
<dbReference type="GO" id="GO:0005829">
    <property type="term" value="C:cytosol"/>
    <property type="evidence" value="ECO:0007669"/>
    <property type="project" value="TreeGrafter"/>
</dbReference>
<dbReference type="EC" id="2.7.11.1" evidence="10"/>
<evidence type="ECO:0000256" key="3">
    <source>
        <dbReference type="ARBA" id="ARBA00022741"/>
    </source>
</evidence>
<keyword evidence="2 10" id="KW-0808">Transferase</keyword>
<accession>A0A511KJ13</accession>
<gene>
    <name evidence="12" type="ORF">Rt10032_c11g4390</name>
</gene>
<keyword evidence="5 8" id="KW-0067">ATP-binding</keyword>
<dbReference type="GO" id="GO:0004674">
    <property type="term" value="F:protein serine/threonine kinase activity"/>
    <property type="evidence" value="ECO:0007669"/>
    <property type="project" value="UniProtKB-UniRule"/>
</dbReference>
<evidence type="ECO:0000256" key="5">
    <source>
        <dbReference type="ARBA" id="ARBA00022840"/>
    </source>
</evidence>
<proteinExistence type="inferred from homology"/>
<reference evidence="12 13" key="1">
    <citation type="submission" date="2019-07" db="EMBL/GenBank/DDBJ databases">
        <title>Rhodotorula toruloides NBRC10032 genome sequencing.</title>
        <authorList>
            <person name="Shida Y."/>
            <person name="Takaku H."/>
            <person name="Ogasawara W."/>
            <person name="Mori K."/>
        </authorList>
    </citation>
    <scope>NUCLEOTIDE SEQUENCE [LARGE SCALE GENOMIC DNA]</scope>
    <source>
        <strain evidence="12 13">NBRC10032</strain>
    </source>
</reference>
<dbReference type="AlphaFoldDB" id="A0A511KJ13"/>
<protein>
    <recommendedName>
        <fullName evidence="10">Casein kinase II subunit alpha</fullName>
        <shortName evidence="10">CK II alpha</shortName>
        <ecNumber evidence="10">2.7.11.1</ecNumber>
    </recommendedName>
</protein>
<evidence type="ECO:0000256" key="9">
    <source>
        <dbReference type="RuleBase" id="RU000304"/>
    </source>
</evidence>
<dbReference type="InterPro" id="IPR008271">
    <property type="entry name" value="Ser/Thr_kinase_AS"/>
</dbReference>
<evidence type="ECO:0000313" key="13">
    <source>
        <dbReference type="Proteomes" id="UP000321518"/>
    </source>
</evidence>
<comment type="function">
    <text evidence="10">Catalytic subunit of a constitutively active serine/threonine-protein kinase complex that phosphorylates a large number of substrates containing acidic residues C-terminal to the phosphorylated serine or threonine.</text>
</comment>
<evidence type="ECO:0000256" key="2">
    <source>
        <dbReference type="ARBA" id="ARBA00022679"/>
    </source>
</evidence>
<evidence type="ECO:0000256" key="10">
    <source>
        <dbReference type="RuleBase" id="RU369118"/>
    </source>
</evidence>